<dbReference type="InterPro" id="IPR000715">
    <property type="entry name" value="Glycosyl_transferase_4"/>
</dbReference>
<evidence type="ECO:0000256" key="13">
    <source>
        <dbReference type="NCBIfam" id="TIGR00445"/>
    </source>
</evidence>
<dbReference type="GO" id="GO:0008963">
    <property type="term" value="F:phospho-N-acetylmuramoyl-pentapeptide-transferase activity"/>
    <property type="evidence" value="ECO:0007669"/>
    <property type="project" value="UniProtKB-UniRule"/>
</dbReference>
<evidence type="ECO:0000256" key="9">
    <source>
        <dbReference type="ARBA" id="ARBA00023136"/>
    </source>
</evidence>
<comment type="caution">
    <text evidence="15">The sequence shown here is derived from an EMBL/GenBank/DDBJ whole genome shotgun (WGS) entry which is preliminary data.</text>
</comment>
<dbReference type="PROSITE" id="PS01347">
    <property type="entry name" value="MRAY_1"/>
    <property type="match status" value="1"/>
</dbReference>
<comment type="function">
    <text evidence="12">Catalyzes the initial step of the lipid cycle reactions in the biosynthesis of the cell wall peptidoglycan: transfers peptidoglycan precursor phospho-MurNAc-pentapeptide from UDP-MurNAc-pentapeptide onto the lipid carrier undecaprenyl phosphate, yielding undecaprenyl-pyrophosphoryl-MurNAc-pentapeptide, known as lipid I.</text>
</comment>
<dbReference type="STRING" id="497964.CfE428DRAFT_2937"/>
<evidence type="ECO:0000256" key="8">
    <source>
        <dbReference type="ARBA" id="ARBA00022989"/>
    </source>
</evidence>
<dbReference type="UniPathway" id="UPA00219"/>
<feature type="transmembrane region" description="Helical" evidence="12">
    <location>
        <begin position="243"/>
        <end position="269"/>
    </location>
</feature>
<dbReference type="Pfam" id="PF10555">
    <property type="entry name" value="MraY_sig1"/>
    <property type="match status" value="1"/>
</dbReference>
<keyword evidence="12 14" id="KW-0460">Magnesium</keyword>
<dbReference type="InParanoid" id="B4D1Z9"/>
<dbReference type="HAMAP" id="MF_00038">
    <property type="entry name" value="MraY"/>
    <property type="match status" value="1"/>
</dbReference>
<keyword evidence="10 12" id="KW-0131">Cell cycle</keyword>
<dbReference type="EC" id="2.7.8.13" evidence="12 13"/>
<gene>
    <name evidence="12" type="primary">mraY</name>
    <name evidence="15" type="ORF">CfE428DRAFT_2937</name>
</gene>
<keyword evidence="5 12" id="KW-0812">Transmembrane</keyword>
<evidence type="ECO:0000256" key="4">
    <source>
        <dbReference type="ARBA" id="ARBA00022679"/>
    </source>
</evidence>
<feature type="transmembrane region" description="Helical" evidence="12">
    <location>
        <begin position="144"/>
        <end position="160"/>
    </location>
</feature>
<dbReference type="InterPro" id="IPR003524">
    <property type="entry name" value="PNAcMuramoyl-5peptid_Trfase"/>
</dbReference>
<evidence type="ECO:0000256" key="14">
    <source>
        <dbReference type="PIRSR" id="PIRSR600715-1"/>
    </source>
</evidence>
<reference evidence="15 16" key="1">
    <citation type="journal article" date="2011" name="J. Bacteriol.">
        <title>Genome sequence of Chthoniobacter flavus Ellin428, an aerobic heterotrophic soil bacterium.</title>
        <authorList>
            <person name="Kant R."/>
            <person name="van Passel M.W."/>
            <person name="Palva A."/>
            <person name="Lucas S."/>
            <person name="Lapidus A."/>
            <person name="Glavina Del Rio T."/>
            <person name="Dalin E."/>
            <person name="Tice H."/>
            <person name="Bruce D."/>
            <person name="Goodwin L."/>
            <person name="Pitluck S."/>
            <person name="Larimer F.W."/>
            <person name="Land M.L."/>
            <person name="Hauser L."/>
            <person name="Sangwan P."/>
            <person name="de Vos W.M."/>
            <person name="Janssen P.H."/>
            <person name="Smidt H."/>
        </authorList>
    </citation>
    <scope>NUCLEOTIDE SEQUENCE [LARGE SCALE GENOMIC DNA]</scope>
    <source>
        <strain evidence="15 16">Ellin428</strain>
    </source>
</reference>
<dbReference type="PANTHER" id="PTHR22926">
    <property type="entry name" value="PHOSPHO-N-ACETYLMURAMOYL-PENTAPEPTIDE-TRANSFERASE"/>
    <property type="match status" value="1"/>
</dbReference>
<dbReference type="GO" id="GO:0051992">
    <property type="term" value="F:UDP-N-acetylmuramoyl-L-alanyl-D-glutamyl-meso-2,6-diaminopimelyl-D-alanyl-D-alanine:undecaprenyl-phosphate transferase activity"/>
    <property type="evidence" value="ECO:0007669"/>
    <property type="project" value="RHEA"/>
</dbReference>
<dbReference type="CDD" id="cd06852">
    <property type="entry name" value="GT_MraY"/>
    <property type="match status" value="1"/>
</dbReference>
<dbReference type="GO" id="GO:0071555">
    <property type="term" value="P:cell wall organization"/>
    <property type="evidence" value="ECO:0007669"/>
    <property type="project" value="UniProtKB-KW"/>
</dbReference>
<dbReference type="GO" id="GO:0005886">
    <property type="term" value="C:plasma membrane"/>
    <property type="evidence" value="ECO:0007669"/>
    <property type="project" value="UniProtKB-SubCell"/>
</dbReference>
<keyword evidence="8 12" id="KW-1133">Transmembrane helix</keyword>
<dbReference type="Pfam" id="PF00953">
    <property type="entry name" value="Glycos_transf_4"/>
    <property type="match status" value="1"/>
</dbReference>
<feature type="transmembrane region" description="Helical" evidence="12">
    <location>
        <begin position="79"/>
        <end position="101"/>
    </location>
</feature>
<evidence type="ECO:0000256" key="7">
    <source>
        <dbReference type="ARBA" id="ARBA00022984"/>
    </source>
</evidence>
<dbReference type="GO" id="GO:0008360">
    <property type="term" value="P:regulation of cell shape"/>
    <property type="evidence" value="ECO:0007669"/>
    <property type="project" value="UniProtKB-KW"/>
</dbReference>
<protein>
    <recommendedName>
        <fullName evidence="12 13">Phospho-N-acetylmuramoyl-pentapeptide-transferase</fullName>
        <ecNumber evidence="12 13">2.7.8.13</ecNumber>
    </recommendedName>
    <alternativeName>
        <fullName evidence="12">UDP-MurNAc-pentapeptide phosphotransferase</fullName>
    </alternativeName>
</protein>
<keyword evidence="4 12" id="KW-0808">Transferase</keyword>
<evidence type="ECO:0000256" key="10">
    <source>
        <dbReference type="ARBA" id="ARBA00023306"/>
    </source>
</evidence>
<feature type="binding site" evidence="14">
    <location>
        <position position="205"/>
    </location>
    <ligand>
        <name>Mg(2+)</name>
        <dbReference type="ChEBI" id="CHEBI:18420"/>
    </ligand>
</feature>
<feature type="transmembrane region" description="Helical" evidence="12">
    <location>
        <begin position="301"/>
        <end position="319"/>
    </location>
</feature>
<evidence type="ECO:0000256" key="11">
    <source>
        <dbReference type="ARBA" id="ARBA00023316"/>
    </source>
</evidence>
<dbReference type="RefSeq" id="WP_006980262.1">
    <property type="nucleotide sequence ID" value="NZ_ABVL01000007.1"/>
</dbReference>
<dbReference type="GO" id="GO:0046872">
    <property type="term" value="F:metal ion binding"/>
    <property type="evidence" value="ECO:0007669"/>
    <property type="project" value="UniProtKB-KW"/>
</dbReference>
<dbReference type="NCBIfam" id="TIGR00445">
    <property type="entry name" value="mraY"/>
    <property type="match status" value="1"/>
</dbReference>
<dbReference type="InterPro" id="IPR018480">
    <property type="entry name" value="PNAcMuramoyl-5peptid_Trfase_CS"/>
</dbReference>
<feature type="transmembrane region" description="Helical" evidence="12">
    <location>
        <begin position="107"/>
        <end position="124"/>
    </location>
</feature>
<keyword evidence="11 12" id="KW-0961">Cell wall biogenesis/degradation</keyword>
<keyword evidence="6 12" id="KW-0133">Cell shape</keyword>
<accession>B4D1Z9</accession>
<dbReference type="FunCoup" id="B4D1Z9">
    <property type="interactions" value="393"/>
</dbReference>
<evidence type="ECO:0000256" key="12">
    <source>
        <dbReference type="HAMAP-Rule" id="MF_00038"/>
    </source>
</evidence>
<feature type="transmembrane region" description="Helical" evidence="12">
    <location>
        <begin position="357"/>
        <end position="376"/>
    </location>
</feature>
<name>B4D1Z9_9BACT</name>
<organism evidence="15 16">
    <name type="scientific">Chthoniobacter flavus Ellin428</name>
    <dbReference type="NCBI Taxonomy" id="497964"/>
    <lineage>
        <taxon>Bacteria</taxon>
        <taxon>Pseudomonadati</taxon>
        <taxon>Verrucomicrobiota</taxon>
        <taxon>Spartobacteria</taxon>
        <taxon>Chthoniobacterales</taxon>
        <taxon>Chthoniobacteraceae</taxon>
        <taxon>Chthoniobacter</taxon>
    </lineage>
</organism>
<evidence type="ECO:0000313" key="16">
    <source>
        <dbReference type="Proteomes" id="UP000005824"/>
    </source>
</evidence>
<comment type="subcellular location">
    <subcellularLocation>
        <location evidence="12">Cell membrane</location>
        <topology evidence="12">Multi-pass membrane protein</topology>
    </subcellularLocation>
    <subcellularLocation>
        <location evidence="1">Membrane</location>
        <topology evidence="1">Multi-pass membrane protein</topology>
    </subcellularLocation>
</comment>
<dbReference type="EMBL" id="ABVL01000007">
    <property type="protein sequence ID" value="EDY19761.1"/>
    <property type="molecule type" value="Genomic_DNA"/>
</dbReference>
<proteinExistence type="inferred from homology"/>
<dbReference type="GO" id="GO:0051301">
    <property type="term" value="P:cell division"/>
    <property type="evidence" value="ECO:0007669"/>
    <property type="project" value="UniProtKB-KW"/>
</dbReference>
<evidence type="ECO:0000256" key="6">
    <source>
        <dbReference type="ARBA" id="ARBA00022960"/>
    </source>
</evidence>
<dbReference type="eggNOG" id="COG0472">
    <property type="taxonomic scope" value="Bacteria"/>
</dbReference>
<comment type="similarity">
    <text evidence="2 12">Belongs to the glycosyltransferase 4 family. MraY subfamily.</text>
</comment>
<feature type="transmembrane region" description="Helical" evidence="12">
    <location>
        <begin position="212"/>
        <end position="237"/>
    </location>
</feature>
<evidence type="ECO:0000256" key="3">
    <source>
        <dbReference type="ARBA" id="ARBA00022618"/>
    </source>
</evidence>
<dbReference type="GO" id="GO:0009252">
    <property type="term" value="P:peptidoglycan biosynthetic process"/>
    <property type="evidence" value="ECO:0007669"/>
    <property type="project" value="UniProtKB-UniRule"/>
</dbReference>
<keyword evidence="16" id="KW-1185">Reference proteome</keyword>
<comment type="pathway">
    <text evidence="12">Cell wall biogenesis; peptidoglycan biosynthesis.</text>
</comment>
<evidence type="ECO:0000256" key="2">
    <source>
        <dbReference type="ARBA" id="ARBA00005583"/>
    </source>
</evidence>
<dbReference type="Proteomes" id="UP000005824">
    <property type="component" value="Unassembled WGS sequence"/>
</dbReference>
<evidence type="ECO:0000256" key="1">
    <source>
        <dbReference type="ARBA" id="ARBA00004141"/>
    </source>
</evidence>
<keyword evidence="3 12" id="KW-0132">Cell division</keyword>
<comment type="catalytic activity">
    <reaction evidence="12">
        <text>UDP-N-acetyl-alpha-D-muramoyl-L-alanyl-gamma-D-glutamyl-meso-2,6-diaminopimeloyl-D-alanyl-D-alanine + di-trans,octa-cis-undecaprenyl phosphate = di-trans,octa-cis-undecaprenyl diphospho-N-acetyl-alpha-D-muramoyl-L-alanyl-D-glutamyl-meso-2,6-diaminopimeloyl-D-alanyl-D-alanine + UMP</text>
        <dbReference type="Rhea" id="RHEA:28386"/>
        <dbReference type="ChEBI" id="CHEBI:57865"/>
        <dbReference type="ChEBI" id="CHEBI:60392"/>
        <dbReference type="ChEBI" id="CHEBI:61386"/>
        <dbReference type="ChEBI" id="CHEBI:61387"/>
        <dbReference type="EC" id="2.7.8.13"/>
    </reaction>
</comment>
<keyword evidence="12" id="KW-1003">Cell membrane</keyword>
<feature type="binding site" evidence="14">
    <location>
        <position position="280"/>
    </location>
    <ligand>
        <name>Mg(2+)</name>
        <dbReference type="ChEBI" id="CHEBI:18420"/>
    </ligand>
</feature>
<keyword evidence="12 14" id="KW-0479">Metal-binding</keyword>
<feature type="transmembrane region" description="Helical" evidence="12">
    <location>
        <begin position="180"/>
        <end position="200"/>
    </location>
</feature>
<dbReference type="PANTHER" id="PTHR22926:SF5">
    <property type="entry name" value="PHOSPHO-N-ACETYLMURAMOYL-PENTAPEPTIDE-TRANSFERASE HOMOLOG"/>
    <property type="match status" value="1"/>
</dbReference>
<sequence>MIYYLYKLSLLYPNEDFFRAMNVFQYITLRALGAALTAFLLSLMCGNWTIRRLISLKLGQPIRTKEEVNKLFELHGSKAGTPTMGGVLMLGAVIVSSLVWARPDNPFVWLLMFSLVYCGGLGFWDDYLKVSKKNSAGVSERTKLIAQAILAIIVTAFFLMNPAIEVQARAVYVPFSKAPIFANLGLLGTLGFFALVIIGSSNAVNLTDGLDGLAAGCTCTAAFAYAILAYVCGHVGIATYLQIPFYPFAGELTVMCMALVGASFGFLWFNCHPAKVFMGDTGSLAIGGMLGVTAICTKQEMLLVVVGGVFVIEAVSVLIQRTWFKITKKRYGEGRRVFLMSPLHHHFELKGWKENTVIVRFWILSIMFAFLGLATLKLR</sequence>
<dbReference type="PROSITE" id="PS01348">
    <property type="entry name" value="MRAY_2"/>
    <property type="match status" value="1"/>
</dbReference>
<dbReference type="AlphaFoldDB" id="B4D1Z9"/>
<keyword evidence="9 12" id="KW-0472">Membrane</keyword>
<evidence type="ECO:0000313" key="15">
    <source>
        <dbReference type="EMBL" id="EDY19761.1"/>
    </source>
</evidence>
<evidence type="ECO:0000256" key="5">
    <source>
        <dbReference type="ARBA" id="ARBA00022692"/>
    </source>
</evidence>
<feature type="transmembrane region" description="Helical" evidence="12">
    <location>
        <begin position="276"/>
        <end position="295"/>
    </location>
</feature>
<comment type="cofactor">
    <cofactor evidence="12 14">
        <name>Mg(2+)</name>
        <dbReference type="ChEBI" id="CHEBI:18420"/>
    </cofactor>
</comment>
<feature type="transmembrane region" description="Helical" evidence="12">
    <location>
        <begin position="27"/>
        <end position="50"/>
    </location>
</feature>
<keyword evidence="7 12" id="KW-0573">Peptidoglycan synthesis</keyword>